<dbReference type="SUPFAM" id="SSF82171">
    <property type="entry name" value="DPP6 N-terminal domain-like"/>
    <property type="match status" value="1"/>
</dbReference>
<dbReference type="SUPFAM" id="SSF53474">
    <property type="entry name" value="alpha/beta-Hydrolases"/>
    <property type="match status" value="1"/>
</dbReference>
<reference evidence="3 4" key="1">
    <citation type="submission" date="2023-07" db="EMBL/GenBank/DDBJ databases">
        <title>Sorghum-associated microbial communities from plants grown in Nebraska, USA.</title>
        <authorList>
            <person name="Schachtman D."/>
        </authorList>
    </citation>
    <scope>NUCLEOTIDE SEQUENCE [LARGE SCALE GENOMIC DNA]</scope>
    <source>
        <strain evidence="3 4">3262</strain>
    </source>
</reference>
<keyword evidence="4" id="KW-1185">Reference proteome</keyword>
<sequence>MIRKLIFTALICWAAGDSYAQKKALDFSVQDGWPALESKRISNDGKYMMYTITTIKSGTDMVVQATGTKWSRKITNLKNAEFTQDSKRLTFERPDSLGILDLQKDSLYYITGVNDSKMPKNGSGRWLAYHVKQRSKELVLHDFFNSKDQHYADVSNFLFSDDGKILVIQTDAGADKGQTKELTWLELSTGRRTIIARNCEVSQMTFDHAGKQFIFYAEEKQGGRSTVTLRYFKPGMNAGEALVDKSKEGMNGMDLTGVLRFSSRDSRIYFNVQNSDLPIESNEVNTVRIQSSLDNGLDPLSNNGPFLSTIAAAGGKVVILQKAGFSGYFDPLDLGENHILLMQFLRDTLGADSGRQSNPIAMRNMVLISCLDGSSKTITKKSYETAHFSPGERYMYWFDGKTKNWRIYSVAERMIKSSSDKAGVPMEPLRDYPQDDTRYVKYSSLGIIGWLEKDRGMLVQDQYSDLWLIDPQGVKSPLNLTKGYCKTNHIQLQYLNFKADLSVPLLTNDTLLFSALDLSTKQNGFFKVPLSRSGNPLKLIMEPRMFYHLTPVALSSGGIAAGATRILKAENSNVYTVSRMSATEYPNLYITTNFKDFNQLTNLAPQKKYNWFTTELHYWTLPDGKETQGILYKPENFDANKKYPVIFFYYEKDSGCLNCFMNPSLSYGTINIPWYVSNGYLVFIPDIYYHLGHPGQSACDAVVSAAKYLSKMTFVDAAHMGLQGHSFAGFETNYIVSRTNLFAAAAPSEGMSNLISDYSAVGYAPLYYEAGQGRIGYSPWERFDLYLENAPVIRADKINTPMLILQNEDDQQVTNQSGQALFTGLVRNGKRAWMLSYNKEGHSIRDEKNQLDYTTRQTQFFDHFLKGKPAPDWMTAKPDYSILDDKN</sequence>
<dbReference type="PANTHER" id="PTHR42776:SF27">
    <property type="entry name" value="DIPEPTIDYL PEPTIDASE FAMILY MEMBER 6"/>
    <property type="match status" value="1"/>
</dbReference>
<comment type="caution">
    <text evidence="3">The sequence shown here is derived from an EMBL/GenBank/DDBJ whole genome shotgun (WGS) entry which is preliminary data.</text>
</comment>
<evidence type="ECO:0000256" key="1">
    <source>
        <dbReference type="ARBA" id="ARBA00022801"/>
    </source>
</evidence>
<dbReference type="Gene3D" id="3.40.50.1820">
    <property type="entry name" value="alpha/beta hydrolase"/>
    <property type="match status" value="1"/>
</dbReference>
<evidence type="ECO:0000259" key="2">
    <source>
        <dbReference type="Pfam" id="PF00326"/>
    </source>
</evidence>
<protein>
    <submittedName>
        <fullName evidence="3">Dipeptidyl aminopeptidase/acylaminoacyl peptidase</fullName>
    </submittedName>
</protein>
<proteinExistence type="predicted"/>
<dbReference type="Pfam" id="PF00326">
    <property type="entry name" value="Peptidase_S9"/>
    <property type="match status" value="1"/>
</dbReference>
<dbReference type="RefSeq" id="WP_310093024.1">
    <property type="nucleotide sequence ID" value="NZ_JAVDUU010000001.1"/>
</dbReference>
<keyword evidence="1" id="KW-0378">Hydrolase</keyword>
<keyword evidence="3" id="KW-0645">Protease</keyword>
<accession>A0ABU1T7I5</accession>
<dbReference type="Proteomes" id="UP001247620">
    <property type="component" value="Unassembled WGS sequence"/>
</dbReference>
<feature type="domain" description="Peptidase S9 prolyl oligopeptidase catalytic" evidence="2">
    <location>
        <begin position="693"/>
        <end position="866"/>
    </location>
</feature>
<evidence type="ECO:0000313" key="3">
    <source>
        <dbReference type="EMBL" id="MDR6941361.1"/>
    </source>
</evidence>
<evidence type="ECO:0000313" key="4">
    <source>
        <dbReference type="Proteomes" id="UP001247620"/>
    </source>
</evidence>
<dbReference type="EMBL" id="JAVDUU010000001">
    <property type="protein sequence ID" value="MDR6941361.1"/>
    <property type="molecule type" value="Genomic_DNA"/>
</dbReference>
<dbReference type="InterPro" id="IPR001375">
    <property type="entry name" value="Peptidase_S9_cat"/>
</dbReference>
<dbReference type="Gene3D" id="2.120.10.30">
    <property type="entry name" value="TolB, C-terminal domain"/>
    <property type="match status" value="1"/>
</dbReference>
<keyword evidence="3" id="KW-0031">Aminopeptidase</keyword>
<dbReference type="InterPro" id="IPR011042">
    <property type="entry name" value="6-blade_b-propeller_TolB-like"/>
</dbReference>
<dbReference type="PANTHER" id="PTHR42776">
    <property type="entry name" value="SERINE PEPTIDASE S9 FAMILY MEMBER"/>
    <property type="match status" value="1"/>
</dbReference>
<name>A0ABU1T7I5_9SPHI</name>
<dbReference type="InterPro" id="IPR029058">
    <property type="entry name" value="AB_hydrolase_fold"/>
</dbReference>
<gene>
    <name evidence="3" type="ORF">J2W55_001189</name>
</gene>
<organism evidence="3 4">
    <name type="scientific">Mucilaginibacter pocheonensis</name>
    <dbReference type="NCBI Taxonomy" id="398050"/>
    <lineage>
        <taxon>Bacteria</taxon>
        <taxon>Pseudomonadati</taxon>
        <taxon>Bacteroidota</taxon>
        <taxon>Sphingobacteriia</taxon>
        <taxon>Sphingobacteriales</taxon>
        <taxon>Sphingobacteriaceae</taxon>
        <taxon>Mucilaginibacter</taxon>
    </lineage>
</organism>
<dbReference type="GO" id="GO:0004177">
    <property type="term" value="F:aminopeptidase activity"/>
    <property type="evidence" value="ECO:0007669"/>
    <property type="project" value="UniProtKB-KW"/>
</dbReference>